<dbReference type="KEGG" id="jre:108986845"/>
<accession>A0A2I4E6Z2</accession>
<organism evidence="3 7">
    <name type="scientific">Juglans regia</name>
    <name type="common">English walnut</name>
    <dbReference type="NCBI Taxonomy" id="51240"/>
    <lineage>
        <taxon>Eukaryota</taxon>
        <taxon>Viridiplantae</taxon>
        <taxon>Streptophyta</taxon>
        <taxon>Embryophyta</taxon>
        <taxon>Tracheophyta</taxon>
        <taxon>Spermatophyta</taxon>
        <taxon>Magnoliopsida</taxon>
        <taxon>eudicotyledons</taxon>
        <taxon>Gunneridae</taxon>
        <taxon>Pentapetalae</taxon>
        <taxon>rosids</taxon>
        <taxon>fabids</taxon>
        <taxon>Fagales</taxon>
        <taxon>Juglandaceae</taxon>
        <taxon>Juglans</taxon>
    </lineage>
</organism>
<name>A0A2I4E6Z2_JUGRE</name>
<dbReference type="RefSeq" id="XP_018815167.2">
    <property type="nucleotide sequence ID" value="XM_018959622.2"/>
</dbReference>
<dbReference type="OrthoDB" id="1752139at2759"/>
<dbReference type="PANTHER" id="PTHR33223">
    <property type="entry name" value="CCHC-TYPE DOMAIN-CONTAINING PROTEIN"/>
    <property type="match status" value="1"/>
</dbReference>
<proteinExistence type="predicted"/>
<dbReference type="RefSeq" id="XP_018815166.2">
    <property type="nucleotide sequence ID" value="XM_018959621.2"/>
</dbReference>
<evidence type="ECO:0000313" key="4">
    <source>
        <dbReference type="RefSeq" id="XP_018815163.2"/>
    </source>
</evidence>
<evidence type="ECO:0000256" key="1">
    <source>
        <dbReference type="SAM" id="MobiDB-lite"/>
    </source>
</evidence>
<evidence type="ECO:0000313" key="5">
    <source>
        <dbReference type="RefSeq" id="XP_018815164.2"/>
    </source>
</evidence>
<evidence type="ECO:0000313" key="7">
    <source>
        <dbReference type="RefSeq" id="XP_018815166.2"/>
    </source>
</evidence>
<dbReference type="PANTHER" id="PTHR33223:SF10">
    <property type="entry name" value="AMINOTRANSFERASE-LIKE PLANT MOBILE DOMAIN-CONTAINING PROTEIN"/>
    <property type="match status" value="1"/>
</dbReference>
<evidence type="ECO:0000259" key="2">
    <source>
        <dbReference type="Pfam" id="PF03732"/>
    </source>
</evidence>
<feature type="region of interest" description="Disordered" evidence="1">
    <location>
        <begin position="35"/>
        <end position="65"/>
    </location>
</feature>
<gene>
    <name evidence="4 5 6 7 8" type="primary">LOC108986845</name>
</gene>
<feature type="domain" description="Retrotransposon gag" evidence="2">
    <location>
        <begin position="126"/>
        <end position="193"/>
    </location>
</feature>
<dbReference type="RefSeq" id="XP_018815165.2">
    <property type="nucleotide sequence ID" value="XM_018959620.2"/>
</dbReference>
<evidence type="ECO:0000313" key="3">
    <source>
        <dbReference type="Proteomes" id="UP000235220"/>
    </source>
</evidence>
<dbReference type="GeneID" id="108986845"/>
<dbReference type="Gramene" id="Jr11_14800_p1">
    <property type="protein sequence ID" value="cds.Jr11_14800_p1"/>
    <property type="gene ID" value="Jr11_14800"/>
</dbReference>
<protein>
    <submittedName>
        <fullName evidence="4 5">Uncharacterized protein LOC108986845</fullName>
    </submittedName>
</protein>
<dbReference type="InterPro" id="IPR005162">
    <property type="entry name" value="Retrotrans_gag_dom"/>
</dbReference>
<dbReference type="Proteomes" id="UP000235220">
    <property type="component" value="Chromosome 11"/>
</dbReference>
<sequence>MEAKLTSMEEMVRKLTEEIGALHQEDAAFKQTNEEMVGGGEPSRTGLVDSQRVPANPTAEEERRKKHLVSTDLPYNMGVMAVPLPTKFKIPQIEVYDETEDSLEYLETFKTHMTLHSFPGEIACRVFPLTLKGPARAWFESLSLGILDSFDELACLFMTWFMASRKRRRSVVYHLTVKQRDRESMKSYLSQFN</sequence>
<evidence type="ECO:0000313" key="6">
    <source>
        <dbReference type="RefSeq" id="XP_018815165.2"/>
    </source>
</evidence>
<evidence type="ECO:0000313" key="8">
    <source>
        <dbReference type="RefSeq" id="XP_018815167.2"/>
    </source>
</evidence>
<dbReference type="Pfam" id="PF03732">
    <property type="entry name" value="Retrotrans_gag"/>
    <property type="match status" value="1"/>
</dbReference>
<dbReference type="AlphaFoldDB" id="A0A2I4E6Z2"/>
<dbReference type="RefSeq" id="XP_018815163.2">
    <property type="nucleotide sequence ID" value="XM_018959618.2"/>
</dbReference>
<reference evidence="4 5" key="1">
    <citation type="submission" date="2025-04" db="UniProtKB">
        <authorList>
            <consortium name="RefSeq"/>
        </authorList>
    </citation>
    <scope>IDENTIFICATION</scope>
    <source>
        <tissue evidence="4 5">Leaves</tissue>
    </source>
</reference>
<keyword evidence="3" id="KW-1185">Reference proteome</keyword>
<dbReference type="RefSeq" id="XP_018815164.2">
    <property type="nucleotide sequence ID" value="XM_018959619.2"/>
</dbReference>